<sequence>MRDPRVLTAGLAAALACGEPSPVAEPEDDAPASTSRAAPPLAHLDPLGPRDLDLTRGSSLPFRPAVHREPIDPRDRDLLARWPSLAHYPRVPQVLAAGLRAREPAAIFRGLELAFEPDRWAEIDAWERLGHIRLDEPAGFCRTDAGRPVQLSPGTYDLGCLGGFLEGVRLLWLPRIELADLVPCDPPGGFESCQDGAHAGRAALLQIAARLPAEALPHGLELLDLRLGELAPDALIAALVPDALHLCSVSHRARARGGERMYHHMMIVDPARDHLGRVRVFDTTGAAGVAWRSMRPERLHAYARRLLARHDTFRYDPETARLACLPVRPPAGEITGP</sequence>
<evidence type="ECO:0000313" key="2">
    <source>
        <dbReference type="EMBL" id="MCY1006842.1"/>
    </source>
</evidence>
<gene>
    <name evidence="2" type="ORF">OV079_15030</name>
</gene>
<dbReference type="AlphaFoldDB" id="A0A9X3EMQ0"/>
<reference evidence="2" key="1">
    <citation type="submission" date="2022-11" db="EMBL/GenBank/DDBJ databases">
        <title>Minimal conservation of predation-associated metabolite biosynthetic gene clusters underscores biosynthetic potential of Myxococcota including descriptions for ten novel species: Archangium lansinium sp. nov., Myxococcus landrumus sp. nov., Nannocystis bai.</title>
        <authorList>
            <person name="Ahearne A."/>
            <person name="Stevens C."/>
            <person name="Phillips K."/>
        </authorList>
    </citation>
    <scope>NUCLEOTIDE SEQUENCE</scope>
    <source>
        <strain evidence="2">Na p29</strain>
    </source>
</reference>
<organism evidence="2 3">
    <name type="scientific">Nannocystis pusilla</name>
    <dbReference type="NCBI Taxonomy" id="889268"/>
    <lineage>
        <taxon>Bacteria</taxon>
        <taxon>Pseudomonadati</taxon>
        <taxon>Myxococcota</taxon>
        <taxon>Polyangia</taxon>
        <taxon>Nannocystales</taxon>
        <taxon>Nannocystaceae</taxon>
        <taxon>Nannocystis</taxon>
    </lineage>
</organism>
<feature type="region of interest" description="Disordered" evidence="1">
    <location>
        <begin position="18"/>
        <end position="67"/>
    </location>
</feature>
<dbReference type="EMBL" id="JAPNKE010000002">
    <property type="protein sequence ID" value="MCY1006842.1"/>
    <property type="molecule type" value="Genomic_DNA"/>
</dbReference>
<comment type="caution">
    <text evidence="2">The sequence shown here is derived from an EMBL/GenBank/DDBJ whole genome shotgun (WGS) entry which is preliminary data.</text>
</comment>
<dbReference type="Proteomes" id="UP001150924">
    <property type="component" value="Unassembled WGS sequence"/>
</dbReference>
<accession>A0A9X3EMQ0</accession>
<dbReference type="PROSITE" id="PS51257">
    <property type="entry name" value="PROKAR_LIPOPROTEIN"/>
    <property type="match status" value="1"/>
</dbReference>
<dbReference type="RefSeq" id="WP_267769256.1">
    <property type="nucleotide sequence ID" value="NZ_JAPNKE010000002.1"/>
</dbReference>
<keyword evidence="3" id="KW-1185">Reference proteome</keyword>
<proteinExistence type="predicted"/>
<protein>
    <submittedName>
        <fullName evidence="2">Uncharacterized protein</fullName>
    </submittedName>
</protein>
<name>A0A9X3EMQ0_9BACT</name>
<evidence type="ECO:0000256" key="1">
    <source>
        <dbReference type="SAM" id="MobiDB-lite"/>
    </source>
</evidence>
<evidence type="ECO:0000313" key="3">
    <source>
        <dbReference type="Proteomes" id="UP001150924"/>
    </source>
</evidence>